<organism evidence="8 9">
    <name type="scientific">Panaeolus cyanescens</name>
    <dbReference type="NCBI Taxonomy" id="181874"/>
    <lineage>
        <taxon>Eukaryota</taxon>
        <taxon>Fungi</taxon>
        <taxon>Dikarya</taxon>
        <taxon>Basidiomycota</taxon>
        <taxon>Agaricomycotina</taxon>
        <taxon>Agaricomycetes</taxon>
        <taxon>Agaricomycetidae</taxon>
        <taxon>Agaricales</taxon>
        <taxon>Agaricineae</taxon>
        <taxon>Galeropsidaceae</taxon>
        <taxon>Panaeolus</taxon>
    </lineage>
</organism>
<evidence type="ECO:0000256" key="3">
    <source>
        <dbReference type="ARBA" id="ARBA00022512"/>
    </source>
</evidence>
<dbReference type="PROSITE" id="PS00956">
    <property type="entry name" value="HYDROPHOBIN"/>
    <property type="match status" value="1"/>
</dbReference>
<sequence length="117" mass="11989">MISRVYQLFFFLFFALPLFAGATVLPRTGGDGINNSCNTGSLQCCNSVQQASQIPTLINNVGLGAIIGLLGQVGVTCTPITVIGTGGNSCTTQPACCSGNTFNGLITLGCSPININL</sequence>
<dbReference type="AlphaFoldDB" id="A0A409WRS2"/>
<comment type="subcellular location">
    <subcellularLocation>
        <location evidence="1 7">Secreted</location>
        <location evidence="1 7">Cell wall</location>
    </subcellularLocation>
</comment>
<dbReference type="GO" id="GO:0005199">
    <property type="term" value="F:structural constituent of cell wall"/>
    <property type="evidence" value="ECO:0007669"/>
    <property type="project" value="InterPro"/>
</dbReference>
<dbReference type="SMART" id="SM00075">
    <property type="entry name" value="HYDRO"/>
    <property type="match status" value="1"/>
</dbReference>
<protein>
    <recommendedName>
        <fullName evidence="7">Hydrophobin</fullName>
    </recommendedName>
</protein>
<dbReference type="InterPro" id="IPR001338">
    <property type="entry name" value="Class_I_Hydrophobin"/>
</dbReference>
<evidence type="ECO:0000256" key="2">
    <source>
        <dbReference type="ARBA" id="ARBA00010446"/>
    </source>
</evidence>
<reference evidence="8 9" key="1">
    <citation type="journal article" date="2018" name="Evol. Lett.">
        <title>Horizontal gene cluster transfer increased hallucinogenic mushroom diversity.</title>
        <authorList>
            <person name="Reynolds H.T."/>
            <person name="Vijayakumar V."/>
            <person name="Gluck-Thaler E."/>
            <person name="Korotkin H.B."/>
            <person name="Matheny P.B."/>
            <person name="Slot J.C."/>
        </authorList>
    </citation>
    <scope>NUCLEOTIDE SEQUENCE [LARGE SCALE GENOMIC DNA]</scope>
    <source>
        <strain evidence="8 9">2629</strain>
    </source>
</reference>
<gene>
    <name evidence="8" type="ORF">CVT24_009476</name>
</gene>
<dbReference type="InParanoid" id="A0A409WRS2"/>
<keyword evidence="3 7" id="KW-0134">Cell wall</keyword>
<comment type="similarity">
    <text evidence="2 7">Belongs to the fungal hydrophobin family.</text>
</comment>
<evidence type="ECO:0000256" key="4">
    <source>
        <dbReference type="ARBA" id="ARBA00022525"/>
    </source>
</evidence>
<comment type="caution">
    <text evidence="8">The sequence shown here is derived from an EMBL/GenBank/DDBJ whole genome shotgun (WGS) entry which is preliminary data.</text>
</comment>
<dbReference type="CDD" id="cd23507">
    <property type="entry name" value="hydrophobin_I"/>
    <property type="match status" value="1"/>
</dbReference>
<evidence type="ECO:0000313" key="9">
    <source>
        <dbReference type="Proteomes" id="UP000284842"/>
    </source>
</evidence>
<keyword evidence="5 7" id="KW-0732">Signal</keyword>
<dbReference type="InterPro" id="IPR019778">
    <property type="entry name" value="Class_I_Hydrophobin_CS"/>
</dbReference>
<name>A0A409WRS2_9AGAR</name>
<evidence type="ECO:0000313" key="8">
    <source>
        <dbReference type="EMBL" id="PPQ81176.1"/>
    </source>
</evidence>
<feature type="signal peptide" evidence="7">
    <location>
        <begin position="1"/>
        <end position="22"/>
    </location>
</feature>
<evidence type="ECO:0000256" key="1">
    <source>
        <dbReference type="ARBA" id="ARBA00004191"/>
    </source>
</evidence>
<evidence type="ECO:0000256" key="5">
    <source>
        <dbReference type="ARBA" id="ARBA00022729"/>
    </source>
</evidence>
<evidence type="ECO:0000256" key="6">
    <source>
        <dbReference type="ARBA" id="ARBA00023157"/>
    </source>
</evidence>
<dbReference type="OrthoDB" id="4225815at2759"/>
<keyword evidence="6 7" id="KW-1015">Disulfide bond</keyword>
<dbReference type="Proteomes" id="UP000284842">
    <property type="component" value="Unassembled WGS sequence"/>
</dbReference>
<evidence type="ECO:0000256" key="7">
    <source>
        <dbReference type="RuleBase" id="RU365009"/>
    </source>
</evidence>
<accession>A0A409WRS2</accession>
<keyword evidence="4 7" id="KW-0964">Secreted</keyword>
<keyword evidence="9" id="KW-1185">Reference proteome</keyword>
<proteinExistence type="inferred from homology"/>
<feature type="chain" id="PRO_5018813951" description="Hydrophobin" evidence="7">
    <location>
        <begin position="23"/>
        <end position="117"/>
    </location>
</feature>
<dbReference type="Pfam" id="PF01185">
    <property type="entry name" value="Hydrophobin"/>
    <property type="match status" value="1"/>
</dbReference>
<dbReference type="EMBL" id="NHTK01005304">
    <property type="protein sequence ID" value="PPQ81176.1"/>
    <property type="molecule type" value="Genomic_DNA"/>
</dbReference>
<dbReference type="GO" id="GO:0009277">
    <property type="term" value="C:fungal-type cell wall"/>
    <property type="evidence" value="ECO:0007669"/>
    <property type="project" value="InterPro"/>
</dbReference>